<dbReference type="AlphaFoldDB" id="A0A7Y0SKC5"/>
<evidence type="ECO:0000313" key="1">
    <source>
        <dbReference type="EMBL" id="NMU85092.1"/>
    </source>
</evidence>
<name>A0A7Y0SKC5_VIBPH</name>
<organism evidence="1 2">
    <name type="scientific">Vibrio parahaemolyticus</name>
    <dbReference type="NCBI Taxonomy" id="670"/>
    <lineage>
        <taxon>Bacteria</taxon>
        <taxon>Pseudomonadati</taxon>
        <taxon>Pseudomonadota</taxon>
        <taxon>Gammaproteobacteria</taxon>
        <taxon>Vibrionales</taxon>
        <taxon>Vibrionaceae</taxon>
        <taxon>Vibrio</taxon>
    </lineage>
</organism>
<accession>A0A7Y0SKC5</accession>
<gene>
    <name evidence="1" type="ORF">HKB16_19740</name>
</gene>
<evidence type="ECO:0000313" key="2">
    <source>
        <dbReference type="Proteomes" id="UP000518904"/>
    </source>
</evidence>
<dbReference type="EMBL" id="JABCLB010002168">
    <property type="protein sequence ID" value="NMU85092.1"/>
    <property type="molecule type" value="Genomic_DNA"/>
</dbReference>
<sequence>MLKKRHVLSLVISSILVSGCGGGSSNGGSNDVTPPSIFDVSGVVQKGPLQPGSVVTLHELNDKMEQTGKSFDSQIQDYDGSYAISENLNSDFVEVFSKGYFYNELSGDSSKELTLSSYYELKPQSTLSINIVTTLIKGKLKKLILEQNLPFSEASELATKELLEIYGYSESKTPDFYTVSLQQGSDAAAILLAMSSLTLYLADMNDIEPTAQIALLANYLEEDNLEKIVETKSKLMQAQTEIDTFTIESNVSSYFQDHGLDFEAPSLLYFIDNDGDGKLPDKTIPILQGYSVAAGMPSIDETVEIELPINVYDYQGRNWQQWPISSSLQPKFGTVEYTPSEQGWTATYTITIKEQIDRIDDHFTAEVITPDGVSNSITLYVAMF</sequence>
<dbReference type="RefSeq" id="WP_141179967.1">
    <property type="nucleotide sequence ID" value="NZ_CP041202.1"/>
</dbReference>
<dbReference type="PROSITE" id="PS51257">
    <property type="entry name" value="PROKAR_LIPOPROTEIN"/>
    <property type="match status" value="1"/>
</dbReference>
<evidence type="ECO:0008006" key="3">
    <source>
        <dbReference type="Google" id="ProtNLM"/>
    </source>
</evidence>
<comment type="caution">
    <text evidence="1">The sequence shown here is derived from an EMBL/GenBank/DDBJ whole genome shotgun (WGS) entry which is preliminary data.</text>
</comment>
<proteinExistence type="predicted"/>
<protein>
    <recommendedName>
        <fullName evidence="3">Lipoprotein</fullName>
    </recommendedName>
</protein>
<reference evidence="1 2" key="1">
    <citation type="submission" date="2020-04" db="EMBL/GenBank/DDBJ databases">
        <title>Whole-genome sequencing of Vibrio spp. from China reveals different genetic environments of blaCTX-M-14 among diverse lineages.</title>
        <authorList>
            <person name="Zheng Z."/>
            <person name="Ye L."/>
            <person name="Chen S."/>
        </authorList>
    </citation>
    <scope>NUCLEOTIDE SEQUENCE [LARGE SCALE GENOMIC DNA]</scope>
    <source>
        <strain evidence="1 2">Vb0551</strain>
    </source>
</reference>
<dbReference type="Proteomes" id="UP000518904">
    <property type="component" value="Unassembled WGS sequence"/>
</dbReference>